<feature type="transmembrane region" description="Helical" evidence="1">
    <location>
        <begin position="366"/>
        <end position="385"/>
    </location>
</feature>
<feature type="transmembrane region" description="Helical" evidence="1">
    <location>
        <begin position="105"/>
        <end position="126"/>
    </location>
</feature>
<proteinExistence type="predicted"/>
<dbReference type="Proteomes" id="UP001365846">
    <property type="component" value="Unassembled WGS sequence"/>
</dbReference>
<gene>
    <name evidence="2" type="primary">wzy</name>
    <name evidence="2" type="ORF">WKW77_30020</name>
</gene>
<keyword evidence="1" id="KW-0812">Transmembrane</keyword>
<feature type="transmembrane region" description="Helical" evidence="1">
    <location>
        <begin position="220"/>
        <end position="237"/>
    </location>
</feature>
<sequence length="451" mass="48991">MSAVLSSAPPRAASKPQSLSRAGQLFLAVFFIVVYEGAVRKWVTSASSLPLIGLRDFCAAWLIFYAWKRGYLRQQMKITSALFAWSLLVFGWGLLQLAAGQSSPLIFIIGLRFWLLYTWFAVAAAASMNETDYRAALLMAGWMMVLMAPLAVLQHYSPPGAWINVQLEGGDDEEGIFTVVVGVVRTTGTFSFTSGYATFMGLVAPIVFGLLSARKPRSKHYLFATAVFIAFLVGALVSGSRTAVISSGMMFMAYLIGRLVFSRMPQKPAAAVGVVIALLLVGIFAIFFRDAIDVTQTRFEQASEAEDFWGRVQTILVGESHVFETVNWLGGGVGYGSNLANFVRTGSSGYFALAESEGGRILLEGGLLGMTYVGLKLLVIVIGLFKSFRLSMKTHSPYPVLVWLTAALAILSWPSSGQLTANGLLGIILAFALLLFRFPRLEIFPGRASKT</sequence>
<evidence type="ECO:0000256" key="1">
    <source>
        <dbReference type="SAM" id="Phobius"/>
    </source>
</evidence>
<dbReference type="EMBL" id="JBBKZU010000019">
    <property type="protein sequence ID" value="MEJ8815334.1"/>
    <property type="molecule type" value="Genomic_DNA"/>
</dbReference>
<feature type="transmembrane region" description="Helical" evidence="1">
    <location>
        <begin position="195"/>
        <end position="213"/>
    </location>
</feature>
<organism evidence="2 3">
    <name type="scientific">Variovorax ureilyticus</name>
    <dbReference type="NCBI Taxonomy" id="1836198"/>
    <lineage>
        <taxon>Bacteria</taxon>
        <taxon>Pseudomonadati</taxon>
        <taxon>Pseudomonadota</taxon>
        <taxon>Betaproteobacteria</taxon>
        <taxon>Burkholderiales</taxon>
        <taxon>Comamonadaceae</taxon>
        <taxon>Variovorax</taxon>
    </lineage>
</organism>
<feature type="transmembrane region" description="Helical" evidence="1">
    <location>
        <begin position="419"/>
        <end position="438"/>
    </location>
</feature>
<keyword evidence="1" id="KW-0472">Membrane</keyword>
<keyword evidence="1" id="KW-1133">Transmembrane helix</keyword>
<dbReference type="InterPro" id="IPR029468">
    <property type="entry name" value="O-ag_pol_Wzy"/>
</dbReference>
<name>A0ABU8VNV9_9BURK</name>
<reference evidence="2 3" key="1">
    <citation type="submission" date="2024-03" db="EMBL/GenBank/DDBJ databases">
        <title>Novel species of the genus Variovorax.</title>
        <authorList>
            <person name="Liu Q."/>
            <person name="Xin Y.-H."/>
        </authorList>
    </citation>
    <scope>NUCLEOTIDE SEQUENCE [LARGE SCALE GENOMIC DNA]</scope>
    <source>
        <strain evidence="2 3">KACC 18899</strain>
    </source>
</reference>
<comment type="caution">
    <text evidence="2">The sequence shown here is derived from an EMBL/GenBank/DDBJ whole genome shotgun (WGS) entry which is preliminary data.</text>
</comment>
<dbReference type="RefSeq" id="WP_340360548.1">
    <property type="nucleotide sequence ID" value="NZ_JBBKZU010000019.1"/>
</dbReference>
<feature type="transmembrane region" description="Helical" evidence="1">
    <location>
        <begin position="133"/>
        <end position="152"/>
    </location>
</feature>
<evidence type="ECO:0000313" key="2">
    <source>
        <dbReference type="EMBL" id="MEJ8815334.1"/>
    </source>
</evidence>
<dbReference type="Pfam" id="PF14296">
    <property type="entry name" value="O-ag_pol_Wzy"/>
    <property type="match status" value="1"/>
</dbReference>
<feature type="transmembrane region" description="Helical" evidence="1">
    <location>
        <begin position="268"/>
        <end position="288"/>
    </location>
</feature>
<keyword evidence="3" id="KW-1185">Reference proteome</keyword>
<feature type="transmembrane region" description="Helical" evidence="1">
    <location>
        <begin position="397"/>
        <end position="413"/>
    </location>
</feature>
<feature type="transmembrane region" description="Helical" evidence="1">
    <location>
        <begin position="25"/>
        <end position="43"/>
    </location>
</feature>
<feature type="transmembrane region" description="Helical" evidence="1">
    <location>
        <begin position="79"/>
        <end position="99"/>
    </location>
</feature>
<evidence type="ECO:0000313" key="3">
    <source>
        <dbReference type="Proteomes" id="UP001365846"/>
    </source>
</evidence>
<feature type="transmembrane region" description="Helical" evidence="1">
    <location>
        <begin position="243"/>
        <end position="261"/>
    </location>
</feature>
<protein>
    <submittedName>
        <fullName evidence="2">O-antigen polysaccharide polymerase Wzy</fullName>
    </submittedName>
</protein>
<accession>A0ABU8VNV9</accession>